<evidence type="ECO:0000259" key="3">
    <source>
        <dbReference type="Pfam" id="PF08593"/>
    </source>
</evidence>
<accession>A0A8H5H8R5</accession>
<feature type="chain" id="PRO_5034897268" description="Mug135-like C-terminal domain-containing protein" evidence="2">
    <location>
        <begin position="30"/>
        <end position="235"/>
    </location>
</feature>
<dbReference type="Pfam" id="PF08593">
    <property type="entry name" value="Mug135_C"/>
    <property type="match status" value="1"/>
</dbReference>
<name>A0A8H5H8R5_9AGAR</name>
<evidence type="ECO:0000256" key="1">
    <source>
        <dbReference type="ARBA" id="ARBA00005788"/>
    </source>
</evidence>
<organism evidence="4 5">
    <name type="scientific">Tricholomella constricta</name>
    <dbReference type="NCBI Taxonomy" id="117010"/>
    <lineage>
        <taxon>Eukaryota</taxon>
        <taxon>Fungi</taxon>
        <taxon>Dikarya</taxon>
        <taxon>Basidiomycota</taxon>
        <taxon>Agaricomycotina</taxon>
        <taxon>Agaricomycetes</taxon>
        <taxon>Agaricomycetidae</taxon>
        <taxon>Agaricales</taxon>
        <taxon>Tricholomatineae</taxon>
        <taxon>Lyophyllaceae</taxon>
        <taxon>Tricholomella</taxon>
    </lineage>
</organism>
<sequence length="235" mass="24154">MSRVVDASSSRSTLLLFLQFLAPPGVVAGVQPPAQPANPPTAADVKGAVKFMADVAHELRLNTAIPDAVVEAVTFYNADVIATRQLAQIAPAPGPAAAVPPAGLAAPLAGAALILNAIAALDLFRGRWPLQVSIYLTGNMGKGTGHQIPYTEVLFLDGSLPSVAVLAQPGQPARPALPALGDIHAIRNLTAAQAGRYLTGHGVPLPQGAPARRSRVAQCVGCIIDIWCVPTILAI</sequence>
<dbReference type="Proteomes" id="UP000565441">
    <property type="component" value="Unassembled WGS sequence"/>
</dbReference>
<evidence type="ECO:0000313" key="4">
    <source>
        <dbReference type="EMBL" id="KAF5379036.1"/>
    </source>
</evidence>
<comment type="similarity">
    <text evidence="1">Belongs to the UPF0612 family.</text>
</comment>
<reference evidence="4 5" key="1">
    <citation type="journal article" date="2020" name="ISME J.">
        <title>Uncovering the hidden diversity of litter-decomposition mechanisms in mushroom-forming fungi.</title>
        <authorList>
            <person name="Floudas D."/>
            <person name="Bentzer J."/>
            <person name="Ahren D."/>
            <person name="Johansson T."/>
            <person name="Persson P."/>
            <person name="Tunlid A."/>
        </authorList>
    </citation>
    <scope>NUCLEOTIDE SEQUENCE [LARGE SCALE GENOMIC DNA]</scope>
    <source>
        <strain evidence="4 5">CBS 661.87</strain>
    </source>
</reference>
<feature type="domain" description="Mug135-like C-terminal" evidence="3">
    <location>
        <begin position="139"/>
        <end position="222"/>
    </location>
</feature>
<protein>
    <recommendedName>
        <fullName evidence="3">Mug135-like C-terminal domain-containing protein</fullName>
    </recommendedName>
</protein>
<dbReference type="EMBL" id="JAACJP010000017">
    <property type="protein sequence ID" value="KAF5379036.1"/>
    <property type="molecule type" value="Genomic_DNA"/>
</dbReference>
<keyword evidence="5" id="KW-1185">Reference proteome</keyword>
<dbReference type="InterPro" id="IPR013902">
    <property type="entry name" value="Mug135-like_C"/>
</dbReference>
<evidence type="ECO:0000313" key="5">
    <source>
        <dbReference type="Proteomes" id="UP000565441"/>
    </source>
</evidence>
<proteinExistence type="inferred from homology"/>
<dbReference type="AlphaFoldDB" id="A0A8H5H8R5"/>
<comment type="caution">
    <text evidence="4">The sequence shown here is derived from an EMBL/GenBank/DDBJ whole genome shotgun (WGS) entry which is preliminary data.</text>
</comment>
<keyword evidence="2" id="KW-0732">Signal</keyword>
<dbReference type="OrthoDB" id="3067629at2759"/>
<feature type="signal peptide" evidence="2">
    <location>
        <begin position="1"/>
        <end position="29"/>
    </location>
</feature>
<evidence type="ECO:0000256" key="2">
    <source>
        <dbReference type="SAM" id="SignalP"/>
    </source>
</evidence>
<gene>
    <name evidence="4" type="ORF">D9615_006015</name>
</gene>